<protein>
    <submittedName>
        <fullName evidence="1">Uncharacterized protein</fullName>
    </submittedName>
</protein>
<dbReference type="EMBL" id="HF559394">
    <property type="protein sequence ID" value="CCP23876.1"/>
    <property type="molecule type" value="Genomic_DNA"/>
</dbReference>
<keyword evidence="2" id="KW-1185">Reference proteome</keyword>
<dbReference type="Proteomes" id="UP000010466">
    <property type="component" value="Chromosome"/>
</dbReference>
<evidence type="ECO:0000313" key="2">
    <source>
        <dbReference type="Proteomes" id="UP000010466"/>
    </source>
</evidence>
<accession>L0RW70</accession>
<dbReference type="AlphaFoldDB" id="L0RW70"/>
<dbReference type="KEGG" id="mcy:MCYN_0144"/>
<sequence>MLDIFTDTKLSPIKNDVRTKPTITCIQILIELYSTTFTKTKK</sequence>
<gene>
    <name evidence="1" type="primary">MCYN0144</name>
    <name evidence="1" type="ordered locus">MCYN_0144</name>
</gene>
<dbReference type="HOGENOM" id="CLU_3254308_0_0_14"/>
<organism evidence="1 2">
    <name type="scientific">Mycoplasmopsis cynos (strain C142)</name>
    <name type="common">Mycoplasma cynos</name>
    <dbReference type="NCBI Taxonomy" id="1246955"/>
    <lineage>
        <taxon>Bacteria</taxon>
        <taxon>Bacillati</taxon>
        <taxon>Mycoplasmatota</taxon>
        <taxon>Mycoplasmoidales</taxon>
        <taxon>Metamycoplasmataceae</taxon>
        <taxon>Mycoplasmopsis</taxon>
    </lineage>
</organism>
<proteinExistence type="predicted"/>
<reference evidence="2" key="1">
    <citation type="journal article" date="2013" name="Genome Announc.">
        <title>Complete genome sequence of Mycoplasma cynos strain C142.</title>
        <authorList>
            <person name="Walker C.A."/>
            <person name="Mannering S.A."/>
            <person name="Shields S."/>
            <person name="Blake D.P."/>
            <person name="Brownlie J."/>
        </authorList>
    </citation>
    <scope>NUCLEOTIDE SEQUENCE [LARGE SCALE GENOMIC DNA]</scope>
    <source>
        <strain evidence="2">C142</strain>
    </source>
</reference>
<name>L0RW70_MYCC1</name>
<evidence type="ECO:0000313" key="1">
    <source>
        <dbReference type="EMBL" id="CCP23876.1"/>
    </source>
</evidence>